<dbReference type="AlphaFoldDB" id="A0A6C0ARP4"/>
<sequence length="91" mass="10178">MRILGLFLSFFAITKSQYFFEFNNDDIPSNQCIQFTVTSGTGCDWMCNYCASQLGTNNYYFTDGVCSYQEGQGCVGNPIAGKQYTCCSTTF</sequence>
<organism evidence="1">
    <name type="scientific">viral metagenome</name>
    <dbReference type="NCBI Taxonomy" id="1070528"/>
    <lineage>
        <taxon>unclassified sequences</taxon>
        <taxon>metagenomes</taxon>
        <taxon>organismal metagenomes</taxon>
    </lineage>
</organism>
<evidence type="ECO:0000313" key="1">
    <source>
        <dbReference type="EMBL" id="QHS82256.1"/>
    </source>
</evidence>
<accession>A0A6C0ARP4</accession>
<dbReference type="EMBL" id="MN740764">
    <property type="protein sequence ID" value="QHS82256.1"/>
    <property type="molecule type" value="Genomic_DNA"/>
</dbReference>
<reference evidence="1" key="1">
    <citation type="journal article" date="2020" name="Nature">
        <title>Giant virus diversity and host interactions through global metagenomics.</title>
        <authorList>
            <person name="Schulz F."/>
            <person name="Roux S."/>
            <person name="Paez-Espino D."/>
            <person name="Jungbluth S."/>
            <person name="Walsh D.A."/>
            <person name="Denef V.J."/>
            <person name="McMahon K.D."/>
            <person name="Konstantinidis K.T."/>
            <person name="Eloe-Fadrosh E.A."/>
            <person name="Kyrpides N.C."/>
            <person name="Woyke T."/>
        </authorList>
    </citation>
    <scope>NUCLEOTIDE SEQUENCE</scope>
    <source>
        <strain evidence="1">GVMAG-S-1101165-79</strain>
    </source>
</reference>
<name>A0A6C0ARP4_9ZZZZ</name>
<protein>
    <submittedName>
        <fullName evidence="1">Uncharacterized protein</fullName>
    </submittedName>
</protein>
<proteinExistence type="predicted"/>